<name>A0ABW5Z550_9FLAO</name>
<keyword evidence="2" id="KW-1185">Reference proteome</keyword>
<dbReference type="Gene3D" id="2.180.10.10">
    <property type="entry name" value="RHS repeat-associated core"/>
    <property type="match status" value="1"/>
</dbReference>
<dbReference type="Proteomes" id="UP001597549">
    <property type="component" value="Unassembled WGS sequence"/>
</dbReference>
<accession>A0ABW5Z550</accession>
<dbReference type="RefSeq" id="WP_379802967.1">
    <property type="nucleotide sequence ID" value="NZ_JBHUOL010000001.1"/>
</dbReference>
<comment type="caution">
    <text evidence="1">The sequence shown here is derived from an EMBL/GenBank/DDBJ whole genome shotgun (WGS) entry which is preliminary data.</text>
</comment>
<evidence type="ECO:0008006" key="3">
    <source>
        <dbReference type="Google" id="ProtNLM"/>
    </source>
</evidence>
<evidence type="ECO:0000313" key="1">
    <source>
        <dbReference type="EMBL" id="MFD2907173.1"/>
    </source>
</evidence>
<reference evidence="2" key="1">
    <citation type="journal article" date="2019" name="Int. J. Syst. Evol. Microbiol.">
        <title>The Global Catalogue of Microorganisms (GCM) 10K type strain sequencing project: providing services to taxonomists for standard genome sequencing and annotation.</title>
        <authorList>
            <consortium name="The Broad Institute Genomics Platform"/>
            <consortium name="The Broad Institute Genome Sequencing Center for Infectious Disease"/>
            <person name="Wu L."/>
            <person name="Ma J."/>
        </authorList>
    </citation>
    <scope>NUCLEOTIDE SEQUENCE [LARGE SCALE GENOMIC DNA]</scope>
    <source>
        <strain evidence="2">KCTC 52644</strain>
    </source>
</reference>
<proteinExistence type="predicted"/>
<organism evidence="1 2">
    <name type="scientific">Flavobacterium ardleyense</name>
    <dbReference type="NCBI Taxonomy" id="2038737"/>
    <lineage>
        <taxon>Bacteria</taxon>
        <taxon>Pseudomonadati</taxon>
        <taxon>Bacteroidota</taxon>
        <taxon>Flavobacteriia</taxon>
        <taxon>Flavobacteriales</taxon>
        <taxon>Flavobacteriaceae</taxon>
        <taxon>Flavobacterium</taxon>
    </lineage>
</organism>
<dbReference type="EMBL" id="JBHUOL010000001">
    <property type="protein sequence ID" value="MFD2907173.1"/>
    <property type="molecule type" value="Genomic_DNA"/>
</dbReference>
<evidence type="ECO:0000313" key="2">
    <source>
        <dbReference type="Proteomes" id="UP001597549"/>
    </source>
</evidence>
<sequence length="265" mass="29674">MKTSLWLNVDPLAEKMINLGAYVYCFNNPINLTDPTGMEPDDIVAFNMKGQETSRIKSDTEFKTYVQKDDGTKEKAAMPNVITKKREAVTTAPKYQQHAYEIVAHTYIFNENKNNGTTPKHTNGYLIDNSSSVPDLDSTLVKAIIMRETNMGTSNVTLSKNSSFSDIMQSNVYYSATSNDWDDSKIQFGLSKNRTPSPSLSIKAGIGIFYQKGLTTKVGKTTWTGGANWENATQQYNGKFKNYSKNVFEMKDNAIKPTITNYTKP</sequence>
<gene>
    <name evidence="1" type="ORF">ACFSX9_00350</name>
</gene>
<protein>
    <recommendedName>
        <fullName evidence="3">RHS repeat-associated core domain-containing protein</fullName>
    </recommendedName>
</protein>